<dbReference type="GO" id="GO:0005634">
    <property type="term" value="C:nucleus"/>
    <property type="evidence" value="ECO:0007669"/>
    <property type="project" value="UniProtKB-SubCell"/>
</dbReference>
<dbReference type="InterPro" id="IPR044861">
    <property type="entry name" value="IPNS-like_FE2OG_OXY"/>
</dbReference>
<comment type="similarity">
    <text evidence="3 10">Belongs to the iron/ascorbate-dependent oxidoreductase family.</text>
</comment>
<comment type="function">
    <text evidence="9">Involved in the regulation of shoot development and salicylic acid (SA) homeostasis.</text>
</comment>
<keyword evidence="12" id="KW-1185">Reference proteome</keyword>
<protein>
    <submittedName>
        <fullName evidence="13">Protein DMR6-LIKE OXYGENASE 2-like</fullName>
    </submittedName>
</protein>
<evidence type="ECO:0000256" key="7">
    <source>
        <dbReference type="ARBA" id="ARBA00023004"/>
    </source>
</evidence>
<reference evidence="13" key="1">
    <citation type="submission" date="2025-08" db="UniProtKB">
        <authorList>
            <consortium name="RefSeq"/>
        </authorList>
    </citation>
    <scope>IDENTIFICATION</scope>
</reference>
<dbReference type="Proteomes" id="UP000515124">
    <property type="component" value="Unplaced"/>
</dbReference>
<dbReference type="Gene3D" id="2.60.120.330">
    <property type="entry name" value="B-lactam Antibiotic, Isopenicillin N Synthase, Chain"/>
    <property type="match status" value="1"/>
</dbReference>
<dbReference type="Pfam" id="PF03171">
    <property type="entry name" value="2OG-FeII_Oxy"/>
    <property type="match status" value="1"/>
</dbReference>
<dbReference type="PROSITE" id="PS51471">
    <property type="entry name" value="FE2OG_OXY"/>
    <property type="match status" value="1"/>
</dbReference>
<dbReference type="KEGG" id="pavi:110759844"/>
<feature type="domain" description="Fe2OG dioxygenase" evidence="11">
    <location>
        <begin position="227"/>
        <end position="327"/>
    </location>
</feature>
<sequence>MLLEMGSILESSTTENEEIEIQYLQKGVRHLCEKGLTRVPSKYILPINERPNLGDTRVNAGNLNLKLPVIDFTQFQGSDRCQAIHSLEKACREFGFFQLVNHGIKDDDILRMVDVSRRFFELPFDERAKYMSKDMASPARYGTSFNQSNDKVFCWRDFLKLSCQPLEDTVPFWPSSPGDLREAVVNYSKSTNFLYLMLMEAILESLGLEETTEGAERKSRSIEEFEDGSQLIVANCYPACPEPDLTLGMPPHSDYGLLTLLLQDEVEGLQIQHEGRWVTVEPLPNSFVVNVGDHLEIFSNGRYKSVLHRVLVNSCKSRISVASLHSLPFNSMVRPSPKLIDEANPTRYKDTDFATFLRFVSSHDMNAKTFLESRKLTA</sequence>
<keyword evidence="4" id="KW-0963">Cytoplasm</keyword>
<evidence type="ECO:0000313" key="12">
    <source>
        <dbReference type="Proteomes" id="UP000515124"/>
    </source>
</evidence>
<dbReference type="PANTHER" id="PTHR47991">
    <property type="entry name" value="OXOGLUTARATE/IRON-DEPENDENT DIOXYGENASE"/>
    <property type="match status" value="1"/>
</dbReference>
<dbReference type="SUPFAM" id="SSF51197">
    <property type="entry name" value="Clavaminate synthase-like"/>
    <property type="match status" value="1"/>
</dbReference>
<dbReference type="AlphaFoldDB" id="A0A6P5SVL0"/>
<organism evidence="12 13">
    <name type="scientific">Prunus avium</name>
    <name type="common">Cherry</name>
    <name type="synonym">Cerasus avium</name>
    <dbReference type="NCBI Taxonomy" id="42229"/>
    <lineage>
        <taxon>Eukaryota</taxon>
        <taxon>Viridiplantae</taxon>
        <taxon>Streptophyta</taxon>
        <taxon>Embryophyta</taxon>
        <taxon>Tracheophyta</taxon>
        <taxon>Spermatophyta</taxon>
        <taxon>Magnoliopsida</taxon>
        <taxon>eudicotyledons</taxon>
        <taxon>Gunneridae</taxon>
        <taxon>Pentapetalae</taxon>
        <taxon>rosids</taxon>
        <taxon>fabids</taxon>
        <taxon>Rosales</taxon>
        <taxon>Rosaceae</taxon>
        <taxon>Amygdaloideae</taxon>
        <taxon>Amygdaleae</taxon>
        <taxon>Prunus</taxon>
    </lineage>
</organism>
<evidence type="ECO:0000256" key="10">
    <source>
        <dbReference type="RuleBase" id="RU003682"/>
    </source>
</evidence>
<dbReference type="RefSeq" id="XP_021817676.1">
    <property type="nucleotide sequence ID" value="XM_021961984.1"/>
</dbReference>
<evidence type="ECO:0000256" key="1">
    <source>
        <dbReference type="ARBA" id="ARBA00004123"/>
    </source>
</evidence>
<evidence type="ECO:0000256" key="3">
    <source>
        <dbReference type="ARBA" id="ARBA00008056"/>
    </source>
</evidence>
<dbReference type="FunFam" id="2.60.120.330:FF:000015">
    <property type="entry name" value="Protein DMR6-LIKE OXYGENASE 1"/>
    <property type="match status" value="1"/>
</dbReference>
<dbReference type="GO" id="GO:0046872">
    <property type="term" value="F:metal ion binding"/>
    <property type="evidence" value="ECO:0007669"/>
    <property type="project" value="UniProtKB-KW"/>
</dbReference>
<dbReference type="InterPro" id="IPR050295">
    <property type="entry name" value="Plant_2OG-oxidoreductases"/>
</dbReference>
<dbReference type="Pfam" id="PF14226">
    <property type="entry name" value="DIOX_N"/>
    <property type="match status" value="1"/>
</dbReference>
<keyword evidence="6" id="KW-0847">Vitamin C</keyword>
<keyword evidence="5 10" id="KW-0479">Metal-binding</keyword>
<gene>
    <name evidence="13" type="primary">LOC110759844</name>
</gene>
<evidence type="ECO:0000256" key="6">
    <source>
        <dbReference type="ARBA" id="ARBA00022896"/>
    </source>
</evidence>
<dbReference type="GeneID" id="110759844"/>
<proteinExistence type="inferred from homology"/>
<dbReference type="PRINTS" id="PR00682">
    <property type="entry name" value="IPNSYNTHASE"/>
</dbReference>
<evidence type="ECO:0000259" key="11">
    <source>
        <dbReference type="PROSITE" id="PS51471"/>
    </source>
</evidence>
<evidence type="ECO:0000256" key="8">
    <source>
        <dbReference type="ARBA" id="ARBA00023242"/>
    </source>
</evidence>
<evidence type="ECO:0000313" key="13">
    <source>
        <dbReference type="RefSeq" id="XP_021817676.1"/>
    </source>
</evidence>
<name>A0A6P5SVL0_PRUAV</name>
<dbReference type="GO" id="GO:0031418">
    <property type="term" value="F:L-ascorbic acid binding"/>
    <property type="evidence" value="ECO:0007669"/>
    <property type="project" value="UniProtKB-KW"/>
</dbReference>
<dbReference type="InterPro" id="IPR026992">
    <property type="entry name" value="DIOX_N"/>
</dbReference>
<keyword evidence="10" id="KW-0560">Oxidoreductase</keyword>
<dbReference type="GO" id="GO:0005737">
    <property type="term" value="C:cytoplasm"/>
    <property type="evidence" value="ECO:0007669"/>
    <property type="project" value="UniProtKB-SubCell"/>
</dbReference>
<accession>A0A6P5SVL0</accession>
<keyword evidence="7 10" id="KW-0408">Iron</keyword>
<evidence type="ECO:0000256" key="4">
    <source>
        <dbReference type="ARBA" id="ARBA00022490"/>
    </source>
</evidence>
<evidence type="ECO:0000256" key="9">
    <source>
        <dbReference type="ARBA" id="ARBA00059922"/>
    </source>
</evidence>
<dbReference type="InterPro" id="IPR005123">
    <property type="entry name" value="Oxoglu/Fe-dep_dioxygenase_dom"/>
</dbReference>
<comment type="subcellular location">
    <subcellularLocation>
        <location evidence="2">Cytoplasm</location>
    </subcellularLocation>
    <subcellularLocation>
        <location evidence="1">Nucleus</location>
    </subcellularLocation>
</comment>
<dbReference type="InterPro" id="IPR027443">
    <property type="entry name" value="IPNS-like_sf"/>
</dbReference>
<dbReference type="GO" id="GO:0016491">
    <property type="term" value="F:oxidoreductase activity"/>
    <property type="evidence" value="ECO:0007669"/>
    <property type="project" value="UniProtKB-KW"/>
</dbReference>
<evidence type="ECO:0000256" key="2">
    <source>
        <dbReference type="ARBA" id="ARBA00004496"/>
    </source>
</evidence>
<keyword evidence="8" id="KW-0539">Nucleus</keyword>
<evidence type="ECO:0000256" key="5">
    <source>
        <dbReference type="ARBA" id="ARBA00022723"/>
    </source>
</evidence>